<reference evidence="1" key="1">
    <citation type="submission" date="2021-05" db="EMBL/GenBank/DDBJ databases">
        <title>Novel Bacillus species.</title>
        <authorList>
            <person name="Liu G."/>
        </authorList>
    </citation>
    <scope>NUCLEOTIDE SEQUENCE</scope>
    <source>
        <strain evidence="1">FJAT-50051</strain>
    </source>
</reference>
<dbReference type="EMBL" id="JAGYPE010000002">
    <property type="protein sequence ID" value="MBS4182044.1"/>
    <property type="molecule type" value="Genomic_DNA"/>
</dbReference>
<sequence>MRVERGHRGLLFVESIGVIGGCRDLDHGTCLIVDIQMVGTATMAPYRSATPPGGRR</sequence>
<comment type="caution">
    <text evidence="1">The sequence shown here is derived from an EMBL/GenBank/DDBJ whole genome shotgun (WGS) entry which is preliminary data.</text>
</comment>
<gene>
    <name evidence="1" type="ORF">KHB02_11675</name>
</gene>
<organism evidence="1">
    <name type="scientific">Neobacillus citreus</name>
    <dbReference type="NCBI Taxonomy" id="2833578"/>
    <lineage>
        <taxon>Bacteria</taxon>
        <taxon>Bacillati</taxon>
        <taxon>Bacillota</taxon>
        <taxon>Bacilli</taxon>
        <taxon>Bacillales</taxon>
        <taxon>Bacillaceae</taxon>
        <taxon>Neobacillus</taxon>
    </lineage>
</organism>
<name>A0A942SXI4_9BACI</name>
<protein>
    <submittedName>
        <fullName evidence="1">Uncharacterized protein</fullName>
    </submittedName>
</protein>
<proteinExistence type="predicted"/>
<evidence type="ECO:0000313" key="1">
    <source>
        <dbReference type="EMBL" id="MBS4182044.1"/>
    </source>
</evidence>
<accession>A0A942SXI4</accession>
<dbReference type="AlphaFoldDB" id="A0A942SXI4"/>